<dbReference type="Proteomes" id="UP000032680">
    <property type="component" value="Unassembled WGS sequence"/>
</dbReference>
<comment type="caution">
    <text evidence="2">The sequence shown here is derived from an EMBL/GenBank/DDBJ whole genome shotgun (WGS) entry which is preliminary data.</text>
</comment>
<keyword evidence="3" id="KW-1185">Reference proteome</keyword>
<evidence type="ECO:0000313" key="3">
    <source>
        <dbReference type="Proteomes" id="UP000032680"/>
    </source>
</evidence>
<organism evidence="2 3">
    <name type="scientific">Acidisphaera rubrifaciens HS-AP3</name>
    <dbReference type="NCBI Taxonomy" id="1231350"/>
    <lineage>
        <taxon>Bacteria</taxon>
        <taxon>Pseudomonadati</taxon>
        <taxon>Pseudomonadota</taxon>
        <taxon>Alphaproteobacteria</taxon>
        <taxon>Acetobacterales</taxon>
        <taxon>Acetobacteraceae</taxon>
        <taxon>Acidisphaera</taxon>
    </lineage>
</organism>
<dbReference type="RefSeq" id="WP_048862765.1">
    <property type="nucleotide sequence ID" value="NZ_BANB01000711.1"/>
</dbReference>
<dbReference type="AlphaFoldDB" id="A0A0D6P9D1"/>
<reference evidence="2 3" key="1">
    <citation type="submission" date="2012-11" db="EMBL/GenBank/DDBJ databases">
        <title>Whole genome sequence of Acidisphaera rubrifaciens HS-AP3.</title>
        <authorList>
            <person name="Azuma Y."/>
            <person name="Higashiura N."/>
            <person name="Hirakawa H."/>
            <person name="Matsushita K."/>
        </authorList>
    </citation>
    <scope>NUCLEOTIDE SEQUENCE [LARGE SCALE GENOMIC DNA]</scope>
    <source>
        <strain evidence="2 3">HS-AP3</strain>
    </source>
</reference>
<proteinExistence type="predicted"/>
<protein>
    <submittedName>
        <fullName evidence="2">Uncharacterized protein</fullName>
    </submittedName>
</protein>
<name>A0A0D6P9D1_9PROT</name>
<gene>
    <name evidence="2" type="ORF">Asru_0712_04</name>
</gene>
<dbReference type="OrthoDB" id="7376112at2"/>
<accession>A0A0D6P9D1</accession>
<feature type="region of interest" description="Disordered" evidence="1">
    <location>
        <begin position="80"/>
        <end position="115"/>
    </location>
</feature>
<evidence type="ECO:0000256" key="1">
    <source>
        <dbReference type="SAM" id="MobiDB-lite"/>
    </source>
</evidence>
<sequence>MASMDPTAHTRQSAVDLAEGLARTLRIAEALHTARRHIDLAGLDDLVGRLCARALDLPPEQGRTLRPSLVALCEQADRFADTLRATPPDHAPPGHAPRDPVPRGGRTPGTPPPDH</sequence>
<evidence type="ECO:0000313" key="2">
    <source>
        <dbReference type="EMBL" id="GAN78262.1"/>
    </source>
</evidence>
<dbReference type="EMBL" id="BANB01000711">
    <property type="protein sequence ID" value="GAN78262.1"/>
    <property type="molecule type" value="Genomic_DNA"/>
</dbReference>